<dbReference type="EMBL" id="JBHTGP010000013">
    <property type="protein sequence ID" value="MFD0688111.1"/>
    <property type="molecule type" value="Genomic_DNA"/>
</dbReference>
<evidence type="ECO:0000313" key="2">
    <source>
        <dbReference type="EMBL" id="MFD0688111.1"/>
    </source>
</evidence>
<dbReference type="Pfam" id="PF13469">
    <property type="entry name" value="Sulfotransfer_3"/>
    <property type="match status" value="1"/>
</dbReference>
<dbReference type="RefSeq" id="WP_131759116.1">
    <property type="nucleotide sequence ID" value="NZ_CAACUY010000068.1"/>
</dbReference>
<dbReference type="InterPro" id="IPR026634">
    <property type="entry name" value="TPST-like"/>
</dbReference>
<accession>A0ABW2XNZ9</accession>
<proteinExistence type="predicted"/>
<sequence>MPDVIVLSTGRCGSTLVTKFLASHPDVLGLSEFFAALPREALLPDSLNGRGFWDRLTGIDHPVTRLHRLGLPLPSEALYGSTGGRFPPGAVPAICVTTLPALSDDPDSLFDELSRAVCGRPYAPMREHYRGMCAWLCRRLGGGVVVERSGASLGKTAALRGLFPEAKYVLLLRDGMETSISMSRRPLFRLAAQDQRRLRGGRRHIDAAGEQVAIEEFGRLWSGMICAGTSALTGIPAEQLLVLTYEELVEDARAQLRRLAAFIGVDAFAEWLSECDEQVEPPPLRAGGLSEGDRAALRRSCAAGGRALHRFLAAHGASPGTDHRVGVRVAT</sequence>
<keyword evidence="3" id="KW-1185">Reference proteome</keyword>
<dbReference type="PANTHER" id="PTHR12788">
    <property type="entry name" value="PROTEIN-TYROSINE SULFOTRANSFERASE 2"/>
    <property type="match status" value="1"/>
</dbReference>
<name>A0ABW2XNZ9_9ACTN</name>
<gene>
    <name evidence="2" type="ORF">ACFQZM_26700</name>
</gene>
<dbReference type="Proteomes" id="UP001597063">
    <property type="component" value="Unassembled WGS sequence"/>
</dbReference>
<dbReference type="SUPFAM" id="SSF52540">
    <property type="entry name" value="P-loop containing nucleoside triphosphate hydrolases"/>
    <property type="match status" value="1"/>
</dbReference>
<evidence type="ECO:0000256" key="1">
    <source>
        <dbReference type="ARBA" id="ARBA00022679"/>
    </source>
</evidence>
<dbReference type="InterPro" id="IPR027417">
    <property type="entry name" value="P-loop_NTPase"/>
</dbReference>
<dbReference type="Gene3D" id="3.40.50.300">
    <property type="entry name" value="P-loop containing nucleotide triphosphate hydrolases"/>
    <property type="match status" value="1"/>
</dbReference>
<keyword evidence="1" id="KW-0808">Transferase</keyword>
<evidence type="ECO:0000313" key="3">
    <source>
        <dbReference type="Proteomes" id="UP001597063"/>
    </source>
</evidence>
<protein>
    <submittedName>
        <fullName evidence="2">Sulfotransferase</fullName>
    </submittedName>
</protein>
<dbReference type="PANTHER" id="PTHR12788:SF10">
    <property type="entry name" value="PROTEIN-TYROSINE SULFOTRANSFERASE"/>
    <property type="match status" value="1"/>
</dbReference>
<organism evidence="2 3">
    <name type="scientific">Actinomadura fibrosa</name>
    <dbReference type="NCBI Taxonomy" id="111802"/>
    <lineage>
        <taxon>Bacteria</taxon>
        <taxon>Bacillati</taxon>
        <taxon>Actinomycetota</taxon>
        <taxon>Actinomycetes</taxon>
        <taxon>Streptosporangiales</taxon>
        <taxon>Thermomonosporaceae</taxon>
        <taxon>Actinomadura</taxon>
    </lineage>
</organism>
<reference evidence="3" key="1">
    <citation type="journal article" date="2019" name="Int. J. Syst. Evol. Microbiol.">
        <title>The Global Catalogue of Microorganisms (GCM) 10K type strain sequencing project: providing services to taxonomists for standard genome sequencing and annotation.</title>
        <authorList>
            <consortium name="The Broad Institute Genomics Platform"/>
            <consortium name="The Broad Institute Genome Sequencing Center for Infectious Disease"/>
            <person name="Wu L."/>
            <person name="Ma J."/>
        </authorList>
    </citation>
    <scope>NUCLEOTIDE SEQUENCE [LARGE SCALE GENOMIC DNA]</scope>
    <source>
        <strain evidence="3">JCM 9371</strain>
    </source>
</reference>
<comment type="caution">
    <text evidence="2">The sequence shown here is derived from an EMBL/GenBank/DDBJ whole genome shotgun (WGS) entry which is preliminary data.</text>
</comment>